<dbReference type="GO" id="GO:0016740">
    <property type="term" value="F:transferase activity"/>
    <property type="evidence" value="ECO:0007669"/>
    <property type="project" value="UniProtKB-KW"/>
</dbReference>
<dbReference type="SUPFAM" id="SSF55909">
    <property type="entry name" value="Pentein"/>
    <property type="match status" value="1"/>
</dbReference>
<dbReference type="EMBL" id="JABFCX010000002">
    <property type="protein sequence ID" value="NNU15449.1"/>
    <property type="molecule type" value="Genomic_DNA"/>
</dbReference>
<evidence type="ECO:0000313" key="1">
    <source>
        <dbReference type="EMBL" id="NNU15449.1"/>
    </source>
</evidence>
<dbReference type="PANTHER" id="PTHR43224">
    <property type="entry name" value="AMIDINOTRANSFERASE"/>
    <property type="match status" value="1"/>
</dbReference>
<sequence>MQNPSSVVMIRPLHFSVNAETAIDNAFQSPPGEGDRDNAIAEFDAMVSDLKAEGVDVRVFDQLTEETPDAVFPNNWFSTHPSGLIVTYPMFAPSRRGERREDILAALGKTHQVSGVMDLSQNEAQAKFLEGTGAIVFDHRTRTAFMAQSLRADADLLVNLAKDLGYEPVIFTATDEHQHPIYHTNVMLSVGEQVTLVGLETIEDEEERQDVFAALSGRGNLMVELSRPQIAQFAGNAFEVQTPDGHVLVMSETGWNALDREQREAIESAVRVIVPSVPTIEKSGGSVRCMMAGVHLPPKH</sequence>
<dbReference type="NCBIfam" id="NF046062">
    <property type="entry name" value="citrull_CtlX"/>
    <property type="match status" value="1"/>
</dbReference>
<dbReference type="InterPro" id="IPR014541">
    <property type="entry name" value="Amdntrnsf_FN0238"/>
</dbReference>
<accession>A0A7Y3RJX1</accession>
<protein>
    <submittedName>
        <fullName evidence="1">Amidinotransferase</fullName>
    </submittedName>
</protein>
<reference evidence="1 2" key="1">
    <citation type="submission" date="2020-05" db="EMBL/GenBank/DDBJ databases">
        <title>Parvularcula mediterraneae sp. nov., isolated from polypropylene straw from shallow seawater of the seashore of Laganas in Zakynthos island, Greece.</title>
        <authorList>
            <person name="Szabo I."/>
            <person name="Al-Omari J."/>
            <person name="Rado J."/>
            <person name="Szerdahelyi G.S."/>
        </authorList>
    </citation>
    <scope>NUCLEOTIDE SEQUENCE [LARGE SCALE GENOMIC DNA]</scope>
    <source>
        <strain evidence="1 2">ZS-1/3</strain>
    </source>
</reference>
<keyword evidence="2" id="KW-1185">Reference proteome</keyword>
<keyword evidence="1" id="KW-0808">Transferase</keyword>
<proteinExistence type="predicted"/>
<dbReference type="PIRSF" id="PIRSF028188">
    <property type="entry name" value="Amdntrnsf_FN0238"/>
    <property type="match status" value="1"/>
</dbReference>
<dbReference type="Gene3D" id="3.75.10.10">
    <property type="entry name" value="L-arginine/glycine Amidinotransferase, Chain A"/>
    <property type="match status" value="1"/>
</dbReference>
<dbReference type="Proteomes" id="UP000536835">
    <property type="component" value="Unassembled WGS sequence"/>
</dbReference>
<gene>
    <name evidence="1" type="ORF">HK107_03795</name>
</gene>
<evidence type="ECO:0000313" key="2">
    <source>
        <dbReference type="Proteomes" id="UP000536835"/>
    </source>
</evidence>
<dbReference type="PANTHER" id="PTHR43224:SF1">
    <property type="entry name" value="AMIDINOTRANSFERASE"/>
    <property type="match status" value="1"/>
</dbReference>
<dbReference type="Pfam" id="PF19420">
    <property type="entry name" value="DDAH_eukar"/>
    <property type="match status" value="1"/>
</dbReference>
<name>A0A7Y3RJX1_9PROT</name>
<dbReference type="RefSeq" id="WP_173196924.1">
    <property type="nucleotide sequence ID" value="NZ_JABFCX010000002.1"/>
</dbReference>
<organism evidence="1 2">
    <name type="scientific">Parvularcula mediterranea</name>
    <dbReference type="NCBI Taxonomy" id="2732508"/>
    <lineage>
        <taxon>Bacteria</taxon>
        <taxon>Pseudomonadati</taxon>
        <taxon>Pseudomonadota</taxon>
        <taxon>Alphaproteobacteria</taxon>
        <taxon>Parvularculales</taxon>
        <taxon>Parvularculaceae</taxon>
        <taxon>Parvularcula</taxon>
    </lineage>
</organism>
<dbReference type="AlphaFoldDB" id="A0A7Y3RJX1"/>
<comment type="caution">
    <text evidence="1">The sequence shown here is derived from an EMBL/GenBank/DDBJ whole genome shotgun (WGS) entry which is preliminary data.</text>
</comment>